<evidence type="ECO:0000313" key="2">
    <source>
        <dbReference type="EMBL" id="KAK2833370.1"/>
    </source>
</evidence>
<feature type="compositionally biased region" description="Basic and acidic residues" evidence="1">
    <location>
        <begin position="68"/>
        <end position="77"/>
    </location>
</feature>
<gene>
    <name evidence="2" type="ORF">Q5P01_017259</name>
</gene>
<keyword evidence="3" id="KW-1185">Reference proteome</keyword>
<evidence type="ECO:0000313" key="3">
    <source>
        <dbReference type="Proteomes" id="UP001187415"/>
    </source>
</evidence>
<protein>
    <submittedName>
        <fullName evidence="2">Uncharacterized protein</fullName>
    </submittedName>
</protein>
<dbReference type="EMBL" id="JAUPFM010000013">
    <property type="protein sequence ID" value="KAK2833370.1"/>
    <property type="molecule type" value="Genomic_DNA"/>
</dbReference>
<proteinExistence type="predicted"/>
<feature type="compositionally biased region" description="Basic and acidic residues" evidence="1">
    <location>
        <begin position="91"/>
        <end position="100"/>
    </location>
</feature>
<comment type="caution">
    <text evidence="2">The sequence shown here is derived from an EMBL/GenBank/DDBJ whole genome shotgun (WGS) entry which is preliminary data.</text>
</comment>
<dbReference type="AlphaFoldDB" id="A0AA88M978"/>
<evidence type="ECO:0000256" key="1">
    <source>
        <dbReference type="SAM" id="MobiDB-lite"/>
    </source>
</evidence>
<organism evidence="2 3">
    <name type="scientific">Channa striata</name>
    <name type="common">Snakehead murrel</name>
    <name type="synonym">Ophicephalus striatus</name>
    <dbReference type="NCBI Taxonomy" id="64152"/>
    <lineage>
        <taxon>Eukaryota</taxon>
        <taxon>Metazoa</taxon>
        <taxon>Chordata</taxon>
        <taxon>Craniata</taxon>
        <taxon>Vertebrata</taxon>
        <taxon>Euteleostomi</taxon>
        <taxon>Actinopterygii</taxon>
        <taxon>Neopterygii</taxon>
        <taxon>Teleostei</taxon>
        <taxon>Neoteleostei</taxon>
        <taxon>Acanthomorphata</taxon>
        <taxon>Anabantaria</taxon>
        <taxon>Anabantiformes</taxon>
        <taxon>Channoidei</taxon>
        <taxon>Channidae</taxon>
        <taxon>Channa</taxon>
    </lineage>
</organism>
<feature type="region of interest" description="Disordered" evidence="1">
    <location>
        <begin position="24"/>
        <end position="100"/>
    </location>
</feature>
<name>A0AA88M978_CHASR</name>
<sequence>MNLETPSPPPGVWLYFAPVSVTHSESLTRISSEEQTDAQDPQQPRTLSRGATRPQRGHGQGAPGAADHAYKWTDRSRRTNVGVLPDAALGDLDRRRSGSR</sequence>
<accession>A0AA88M978</accession>
<dbReference type="Proteomes" id="UP001187415">
    <property type="component" value="Unassembled WGS sequence"/>
</dbReference>
<reference evidence="2" key="1">
    <citation type="submission" date="2023-07" db="EMBL/GenBank/DDBJ databases">
        <title>Chromosome-level Genome Assembly of Striped Snakehead (Channa striata).</title>
        <authorList>
            <person name="Liu H."/>
        </authorList>
    </citation>
    <scope>NUCLEOTIDE SEQUENCE</scope>
    <source>
        <strain evidence="2">Gz</strain>
        <tissue evidence="2">Muscle</tissue>
    </source>
</reference>